<dbReference type="OrthoDB" id="959177at2"/>
<dbReference type="AlphaFoldDB" id="A0A2K8YWY2"/>
<gene>
    <name evidence="1" type="ORF">CWM47_10120</name>
</gene>
<dbReference type="EMBL" id="CP025096">
    <property type="protein sequence ID" value="AUD02145.1"/>
    <property type="molecule type" value="Genomic_DNA"/>
</dbReference>
<evidence type="ECO:0000313" key="1">
    <source>
        <dbReference type="EMBL" id="AUD02145.1"/>
    </source>
</evidence>
<keyword evidence="2" id="KW-1185">Reference proteome</keyword>
<sequence>MNKSIKEKTKIKRTYYGDKQLKSETRIVSNLEHGVCRVWYPNGQIKDERIYTYGKMNGKWKEWHENGQLSWESDQTNGESYNSIDRGWNEDGVLVYSCPYKEGKIHGKYYKRDSTGKEIREYWLHDKKLKYNSEHTELMIDFLSNLGYEIKPINKAAPTPG</sequence>
<accession>A0A2K8YWY2</accession>
<evidence type="ECO:0008006" key="3">
    <source>
        <dbReference type="Google" id="ProtNLM"/>
    </source>
</evidence>
<dbReference type="InterPro" id="IPR011652">
    <property type="entry name" value="MORN_2"/>
</dbReference>
<dbReference type="RefSeq" id="WP_100987864.1">
    <property type="nucleotide sequence ID" value="NZ_CP025096.1"/>
</dbReference>
<dbReference type="Pfam" id="PF07661">
    <property type="entry name" value="MORN_2"/>
    <property type="match status" value="2"/>
</dbReference>
<dbReference type="Gene3D" id="3.90.930.1">
    <property type="match status" value="1"/>
</dbReference>
<evidence type="ECO:0000313" key="2">
    <source>
        <dbReference type="Proteomes" id="UP000232883"/>
    </source>
</evidence>
<organism evidence="1 2">
    <name type="scientific">Spirosoma pollinicola</name>
    <dbReference type="NCBI Taxonomy" id="2057025"/>
    <lineage>
        <taxon>Bacteria</taxon>
        <taxon>Pseudomonadati</taxon>
        <taxon>Bacteroidota</taxon>
        <taxon>Cytophagia</taxon>
        <taxon>Cytophagales</taxon>
        <taxon>Cytophagaceae</taxon>
        <taxon>Spirosoma</taxon>
    </lineage>
</organism>
<protein>
    <recommendedName>
        <fullName evidence="3">Toxin-antitoxin system YwqK family antitoxin</fullName>
    </recommendedName>
</protein>
<proteinExistence type="predicted"/>
<name>A0A2K8YWY2_9BACT</name>
<dbReference type="SUPFAM" id="SSF82185">
    <property type="entry name" value="Histone H3 K4-specific methyltransferase SET7/9 N-terminal domain"/>
    <property type="match status" value="1"/>
</dbReference>
<dbReference type="Proteomes" id="UP000232883">
    <property type="component" value="Chromosome"/>
</dbReference>
<reference evidence="1 2" key="1">
    <citation type="submission" date="2017-11" db="EMBL/GenBank/DDBJ databases">
        <title>Taxonomic description and genome sequences of Spirosoma HA7 sp. nov., isolated from pollen microhabitat of Corylus avellana.</title>
        <authorList>
            <person name="Ambika Manirajan B."/>
            <person name="Suarez C."/>
            <person name="Ratering S."/>
            <person name="Geissler-Plaum R."/>
            <person name="Cardinale M."/>
            <person name="Sylvia S."/>
        </authorList>
    </citation>
    <scope>NUCLEOTIDE SEQUENCE [LARGE SCALE GENOMIC DNA]</scope>
    <source>
        <strain evidence="1 2">HA7</strain>
    </source>
</reference>
<dbReference type="KEGG" id="spir:CWM47_10120"/>